<dbReference type="KEGG" id="glj:GKIL_0962"/>
<dbReference type="HOGENOM" id="CLU_721136_0_0_3"/>
<dbReference type="PANTHER" id="PTHR44858">
    <property type="entry name" value="TETRATRICOPEPTIDE REPEAT PROTEIN 6"/>
    <property type="match status" value="1"/>
</dbReference>
<dbReference type="Gene3D" id="1.25.40.10">
    <property type="entry name" value="Tetratricopeptide repeat domain"/>
    <property type="match status" value="2"/>
</dbReference>
<feature type="signal peptide" evidence="3">
    <location>
        <begin position="1"/>
        <end position="27"/>
    </location>
</feature>
<evidence type="ECO:0000313" key="4">
    <source>
        <dbReference type="EMBL" id="AGY57208.1"/>
    </source>
</evidence>
<dbReference type="OrthoDB" id="479590at2"/>
<keyword evidence="3" id="KW-0732">Signal</keyword>
<dbReference type="EMBL" id="CP003587">
    <property type="protein sequence ID" value="AGY57208.1"/>
    <property type="molecule type" value="Genomic_DNA"/>
</dbReference>
<reference evidence="4 5" key="1">
    <citation type="journal article" date="2013" name="PLoS ONE">
        <title>Cultivation and Complete Genome Sequencing of Gloeobacter kilaueensis sp. nov., from a Lava Cave in Kilauea Caldera, Hawai'i.</title>
        <authorList>
            <person name="Saw J.H."/>
            <person name="Schatz M."/>
            <person name="Brown M.V."/>
            <person name="Kunkel D.D."/>
            <person name="Foster J.S."/>
            <person name="Shick H."/>
            <person name="Christensen S."/>
            <person name="Hou S."/>
            <person name="Wan X."/>
            <person name="Donachie S.P."/>
        </authorList>
    </citation>
    <scope>NUCLEOTIDE SEQUENCE [LARGE SCALE GENOMIC DNA]</scope>
    <source>
        <strain evidence="5">JS</strain>
    </source>
</reference>
<keyword evidence="1" id="KW-0677">Repeat</keyword>
<keyword evidence="5" id="KW-1185">Reference proteome</keyword>
<evidence type="ECO:0000256" key="1">
    <source>
        <dbReference type="ARBA" id="ARBA00022737"/>
    </source>
</evidence>
<evidence type="ECO:0000256" key="3">
    <source>
        <dbReference type="SAM" id="SignalP"/>
    </source>
</evidence>
<dbReference type="InterPro" id="IPR019734">
    <property type="entry name" value="TPR_rpt"/>
</dbReference>
<dbReference type="GO" id="GO:0009279">
    <property type="term" value="C:cell outer membrane"/>
    <property type="evidence" value="ECO:0007669"/>
    <property type="project" value="TreeGrafter"/>
</dbReference>
<dbReference type="eggNOG" id="COG0457">
    <property type="taxonomic scope" value="Bacteria"/>
</dbReference>
<dbReference type="InterPro" id="IPR011990">
    <property type="entry name" value="TPR-like_helical_dom_sf"/>
</dbReference>
<proteinExistence type="predicted"/>
<dbReference type="SUPFAM" id="SSF48452">
    <property type="entry name" value="TPR-like"/>
    <property type="match status" value="2"/>
</dbReference>
<sequence>MLTRRVFILCNLLSAALLGSVSDALLAAESGDNLGSTFQPLPLRRQLPRLRHFTLSPPYWVALRPAQFDPDGLIHSAIEIIDRESSDGYPQAIDLLSRAIDRYPNEPTAYFNRAVCRDITVDKRGAIADYTRFLTLCPEDTEAYCLRAVTARRPIELALADFERAIQLDNSYGFAFYARGIRRMDDACDAGGAVEDFSRALDRPAVGYDYFSVFLNRAVARFDIADFAGAVADCTEAAIRVQSVARSEFDAQFLRSMALTNRGLIYATSGNAKAAVVDLNAYLDEKPQLQDTHICIYRAYARIEVGDWIGARSDLELVRQVATEDIRSHSLFPQGYLLRSDALAGLGDRAGALADLQKAADLLSGFKNEVYRETLERIQELAE</sequence>
<accession>U5QEA8</accession>
<keyword evidence="2" id="KW-0802">TPR repeat</keyword>
<organism evidence="4 5">
    <name type="scientific">Gloeobacter kilaueensis (strain ATCC BAA-2537 / CCAP 1431/1 / ULC 316 / JS1)</name>
    <dbReference type="NCBI Taxonomy" id="1183438"/>
    <lineage>
        <taxon>Bacteria</taxon>
        <taxon>Bacillati</taxon>
        <taxon>Cyanobacteriota</taxon>
        <taxon>Cyanophyceae</taxon>
        <taxon>Gloeobacterales</taxon>
        <taxon>Gloeobacteraceae</taxon>
        <taxon>Gloeobacter</taxon>
    </lineage>
</organism>
<feature type="chain" id="PRO_5004663894" description="Tetratricopeptide repeat protein" evidence="3">
    <location>
        <begin position="28"/>
        <end position="383"/>
    </location>
</feature>
<evidence type="ECO:0000256" key="2">
    <source>
        <dbReference type="ARBA" id="ARBA00022803"/>
    </source>
</evidence>
<evidence type="ECO:0000313" key="5">
    <source>
        <dbReference type="Proteomes" id="UP000017396"/>
    </source>
</evidence>
<dbReference type="STRING" id="1183438.GKIL_0962"/>
<dbReference type="SMART" id="SM00028">
    <property type="entry name" value="TPR"/>
    <property type="match status" value="5"/>
</dbReference>
<gene>
    <name evidence="4" type="ORF">GKIL_0962</name>
</gene>
<dbReference type="PANTHER" id="PTHR44858:SF1">
    <property type="entry name" value="UDP-N-ACETYLGLUCOSAMINE--PEPTIDE N-ACETYLGLUCOSAMINYLTRANSFERASE SPINDLY-RELATED"/>
    <property type="match status" value="1"/>
</dbReference>
<evidence type="ECO:0008006" key="6">
    <source>
        <dbReference type="Google" id="ProtNLM"/>
    </source>
</evidence>
<dbReference type="Proteomes" id="UP000017396">
    <property type="component" value="Chromosome"/>
</dbReference>
<dbReference type="GO" id="GO:0046813">
    <property type="term" value="P:receptor-mediated virion attachment to host cell"/>
    <property type="evidence" value="ECO:0007669"/>
    <property type="project" value="TreeGrafter"/>
</dbReference>
<protein>
    <recommendedName>
        <fullName evidence="6">Tetratricopeptide repeat protein</fullName>
    </recommendedName>
</protein>
<dbReference type="AlphaFoldDB" id="U5QEA8"/>
<name>U5QEA8_GLOK1</name>
<dbReference type="InterPro" id="IPR050498">
    <property type="entry name" value="Ycf3"/>
</dbReference>